<dbReference type="PROSITE" id="PS50850">
    <property type="entry name" value="MFS"/>
    <property type="match status" value="1"/>
</dbReference>
<reference evidence="10" key="2">
    <citation type="submission" date="2011-01" db="EMBL/GenBank/DDBJ databases">
        <title>The AGT gene family of Colletotrichum graminicola.</title>
        <authorList>
            <person name="Lingner U."/>
            <person name="Sauer N."/>
        </authorList>
    </citation>
    <scope>NUCLEOTIDE SEQUENCE</scope>
</reference>
<dbReference type="PANTHER" id="PTHR48022">
    <property type="entry name" value="PLASTIDIC GLUCOSE TRANSPORTER 4"/>
    <property type="match status" value="1"/>
</dbReference>
<sequence>MAPSATQPRSFLSKAAPKTPLLNPVGFELTAFVTSPCLCCFIRSVLWLNSRSIPYLSPHSKPDTIASDPEARAARDYEEQHSYTQTISKFRPAIKWSIFFAITIVGEGYDLALMGNFFSMPQFQNLFGHSPGRSAAKEIPVFWQSMILTSSQLGQVSAMYFAGLSMDRFGYRRTMMFSLGTVIVFLFVTFYATAALATRDHRAGLGMIGTFQACVLAYVSDISPLKLRPVLMTFVSMCWILGQLLSTVAIKSVTTIKDNDILAYRIAVAFQWVWPLPILICVFFAPESPWWLMRQSRPDLARSSLVRLNPDPAYPVDGQVKVLELTDQQEKCDQNDFEITYLECFRGVNLRRTMIVVTTNITQQLCGSSLMFYSAKLYQKAGMSSSKSYDFTLIQCAIGIICIVTSWPLMKYIGRRTIWLWGLGAAVILMAGVGVLGCFHDAHAAITWAIVILLVVFTGVYNLSIGPLTNAINPEISSTRQKAKTLVIGRVASLVAGQFNMWLLPIMLEDAPNGWGLGPRTALVYSGINVIFWVWAYLFLPEICGRPQAAIDELFKRRISARKATCTEEPSCGGFQTLHYMEYEVKKHESTIRTGWVHIHLSLNGG</sequence>
<evidence type="ECO:0000256" key="5">
    <source>
        <dbReference type="ARBA" id="ARBA00022989"/>
    </source>
</evidence>
<feature type="transmembrane region" description="Helical" evidence="8">
    <location>
        <begin position="392"/>
        <end position="410"/>
    </location>
</feature>
<dbReference type="Pfam" id="PF00083">
    <property type="entry name" value="Sugar_tr"/>
    <property type="match status" value="1"/>
</dbReference>
<dbReference type="PANTHER" id="PTHR48022:SF33">
    <property type="entry name" value="SUGAR PERMEASE, PUTATIVE (AFU_ORTHOLOGUE AFUA_6G12040)-RELATED"/>
    <property type="match status" value="1"/>
</dbReference>
<feature type="transmembrane region" description="Helical" evidence="8">
    <location>
        <begin position="485"/>
        <end position="503"/>
    </location>
</feature>
<dbReference type="InterPro" id="IPR005828">
    <property type="entry name" value="MFS_sugar_transport-like"/>
</dbReference>
<protein>
    <submittedName>
        <fullName evidence="10">Alpha glucoside transporter</fullName>
    </submittedName>
</protein>
<evidence type="ECO:0000313" key="10">
    <source>
        <dbReference type="EMBL" id="CBV37379.1"/>
    </source>
</evidence>
<accession>E7AIR5</accession>
<evidence type="ECO:0000259" key="9">
    <source>
        <dbReference type="PROSITE" id="PS50850"/>
    </source>
</evidence>
<dbReference type="NCBIfam" id="TIGR00879">
    <property type="entry name" value="SP"/>
    <property type="match status" value="1"/>
</dbReference>
<feature type="transmembrane region" description="Helical" evidence="8">
    <location>
        <begin position="175"/>
        <end position="197"/>
    </location>
</feature>
<evidence type="ECO:0000256" key="2">
    <source>
        <dbReference type="ARBA" id="ARBA00010992"/>
    </source>
</evidence>
<proteinExistence type="inferred from homology"/>
<dbReference type="InterPro" id="IPR003663">
    <property type="entry name" value="Sugar/inositol_transpt"/>
</dbReference>
<dbReference type="VEuPathDB" id="FungiDB:GLRG_00124"/>
<evidence type="ECO:0000256" key="4">
    <source>
        <dbReference type="ARBA" id="ARBA00022692"/>
    </source>
</evidence>
<feature type="transmembrane region" description="Helical" evidence="8">
    <location>
        <begin position="417"/>
        <end position="439"/>
    </location>
</feature>
<organism evidence="10">
    <name type="scientific">Colletotrichum graminicola</name>
    <name type="common">Maize anthracnose fungus</name>
    <name type="synonym">Glomerella graminicola</name>
    <dbReference type="NCBI Taxonomy" id="31870"/>
    <lineage>
        <taxon>Eukaryota</taxon>
        <taxon>Fungi</taxon>
        <taxon>Dikarya</taxon>
        <taxon>Ascomycota</taxon>
        <taxon>Pezizomycotina</taxon>
        <taxon>Sordariomycetes</taxon>
        <taxon>Hypocreomycetidae</taxon>
        <taxon>Glomerellales</taxon>
        <taxon>Glomerellaceae</taxon>
        <taxon>Colletotrichum</taxon>
        <taxon>Colletotrichum graminicola species complex</taxon>
    </lineage>
</organism>
<reference evidence="10" key="1">
    <citation type="submission" date="2010-07" db="EMBL/GenBank/DDBJ databases">
        <authorList>
            <person name="Sauer N.K."/>
        </authorList>
    </citation>
    <scope>NUCLEOTIDE SEQUENCE</scope>
</reference>
<feature type="domain" description="Major facilitator superfamily (MFS) profile" evidence="9">
    <location>
        <begin position="96"/>
        <end position="544"/>
    </location>
</feature>
<dbReference type="InterPro" id="IPR020846">
    <property type="entry name" value="MFS_dom"/>
</dbReference>
<name>E7AIR5_COLGR</name>
<dbReference type="FunFam" id="1.20.1250.20:FF:000078">
    <property type="entry name" value="MFS maltose transporter, putative"/>
    <property type="match status" value="1"/>
</dbReference>
<feature type="transmembrane region" description="Helical" evidence="8">
    <location>
        <begin position="523"/>
        <end position="540"/>
    </location>
</feature>
<keyword evidence="6 8" id="KW-0472">Membrane</keyword>
<dbReference type="EMBL" id="FR667748">
    <property type="protein sequence ID" value="CBV37379.1"/>
    <property type="molecule type" value="Genomic_DNA"/>
</dbReference>
<comment type="subcellular location">
    <subcellularLocation>
        <location evidence="1">Membrane</location>
        <topology evidence="1">Multi-pass membrane protein</topology>
    </subcellularLocation>
</comment>
<evidence type="ECO:0000256" key="1">
    <source>
        <dbReference type="ARBA" id="ARBA00004141"/>
    </source>
</evidence>
<feature type="transmembrane region" description="Helical" evidence="8">
    <location>
        <begin position="445"/>
        <end position="464"/>
    </location>
</feature>
<keyword evidence="3 7" id="KW-0813">Transport</keyword>
<feature type="transmembrane region" description="Helical" evidence="8">
    <location>
        <begin position="262"/>
        <end position="285"/>
    </location>
</feature>
<dbReference type="InterPro" id="IPR036259">
    <property type="entry name" value="MFS_trans_sf"/>
</dbReference>
<feature type="transmembrane region" description="Helical" evidence="8">
    <location>
        <begin position="98"/>
        <end position="121"/>
    </location>
</feature>
<comment type="similarity">
    <text evidence="2 7">Belongs to the major facilitator superfamily. Sugar transporter (TC 2.A.1.1) family.</text>
</comment>
<feature type="transmembrane region" description="Helical" evidence="8">
    <location>
        <begin position="231"/>
        <end position="250"/>
    </location>
</feature>
<gene>
    <name evidence="10" type="primary">agt8</name>
</gene>
<dbReference type="AlphaFoldDB" id="E7AIR5"/>
<evidence type="ECO:0000256" key="8">
    <source>
        <dbReference type="SAM" id="Phobius"/>
    </source>
</evidence>
<dbReference type="Gene3D" id="1.20.1250.20">
    <property type="entry name" value="MFS general substrate transporter like domains"/>
    <property type="match status" value="1"/>
</dbReference>
<dbReference type="GO" id="GO:0016020">
    <property type="term" value="C:membrane"/>
    <property type="evidence" value="ECO:0007669"/>
    <property type="project" value="UniProtKB-SubCell"/>
</dbReference>
<dbReference type="InterPro" id="IPR050360">
    <property type="entry name" value="MFS_Sugar_Transporters"/>
</dbReference>
<evidence type="ECO:0000256" key="7">
    <source>
        <dbReference type="RuleBase" id="RU003346"/>
    </source>
</evidence>
<evidence type="ECO:0000256" key="6">
    <source>
        <dbReference type="ARBA" id="ARBA00023136"/>
    </source>
</evidence>
<dbReference type="GO" id="GO:0005351">
    <property type="term" value="F:carbohydrate:proton symporter activity"/>
    <property type="evidence" value="ECO:0007669"/>
    <property type="project" value="TreeGrafter"/>
</dbReference>
<dbReference type="SUPFAM" id="SSF103473">
    <property type="entry name" value="MFS general substrate transporter"/>
    <property type="match status" value="1"/>
</dbReference>
<feature type="transmembrane region" description="Helical" evidence="8">
    <location>
        <begin position="203"/>
        <end position="219"/>
    </location>
</feature>
<keyword evidence="4 8" id="KW-0812">Transmembrane</keyword>
<evidence type="ECO:0000256" key="3">
    <source>
        <dbReference type="ARBA" id="ARBA00022448"/>
    </source>
</evidence>
<keyword evidence="5 8" id="KW-1133">Transmembrane helix</keyword>